<evidence type="ECO:0000313" key="4">
    <source>
        <dbReference type="Proteomes" id="UP000054495"/>
    </source>
</evidence>
<evidence type="ECO:0000313" key="3">
    <source>
        <dbReference type="EMBL" id="EPB79516.1"/>
    </source>
</evidence>
<gene>
    <name evidence="3" type="ORF">ANCCEY_01453</name>
</gene>
<evidence type="ECO:0000256" key="1">
    <source>
        <dbReference type="SAM" id="MobiDB-lite"/>
    </source>
</evidence>
<protein>
    <submittedName>
        <fullName evidence="3">Uncharacterized protein</fullName>
    </submittedName>
</protein>
<reference evidence="3 4" key="1">
    <citation type="submission" date="2013-05" db="EMBL/GenBank/DDBJ databases">
        <title>Draft genome of the parasitic nematode Anyclostoma ceylanicum.</title>
        <authorList>
            <person name="Mitreva M."/>
        </authorList>
    </citation>
    <scope>NUCLEOTIDE SEQUENCE [LARGE SCALE GENOMIC DNA]</scope>
</reference>
<proteinExistence type="predicted"/>
<feature type="compositionally biased region" description="Low complexity" evidence="1">
    <location>
        <begin position="165"/>
        <end position="177"/>
    </location>
</feature>
<dbReference type="Proteomes" id="UP000054495">
    <property type="component" value="Unassembled WGS sequence"/>
</dbReference>
<evidence type="ECO:0000256" key="2">
    <source>
        <dbReference type="SAM" id="SignalP"/>
    </source>
</evidence>
<feature type="region of interest" description="Disordered" evidence="1">
    <location>
        <begin position="133"/>
        <end position="187"/>
    </location>
</feature>
<keyword evidence="4" id="KW-1185">Reference proteome</keyword>
<feature type="compositionally biased region" description="Basic and acidic residues" evidence="1">
    <location>
        <begin position="134"/>
        <end position="150"/>
    </location>
</feature>
<dbReference type="EMBL" id="KE124793">
    <property type="protein sequence ID" value="EPB79516.1"/>
    <property type="molecule type" value="Genomic_DNA"/>
</dbReference>
<accession>A0A0D6MAC0</accession>
<keyword evidence="2" id="KW-0732">Signal</keyword>
<feature type="region of interest" description="Disordered" evidence="1">
    <location>
        <begin position="217"/>
        <end position="366"/>
    </location>
</feature>
<feature type="chain" id="PRO_5002307655" evidence="2">
    <location>
        <begin position="18"/>
        <end position="426"/>
    </location>
</feature>
<feature type="compositionally biased region" description="Low complexity" evidence="1">
    <location>
        <begin position="299"/>
        <end position="356"/>
    </location>
</feature>
<feature type="signal peptide" evidence="2">
    <location>
        <begin position="1"/>
        <end position="17"/>
    </location>
</feature>
<dbReference type="AlphaFoldDB" id="A0A0D6MAC0"/>
<feature type="compositionally biased region" description="Acidic residues" evidence="1">
    <location>
        <begin position="151"/>
        <end position="164"/>
    </location>
</feature>
<feature type="compositionally biased region" description="Basic and acidic residues" evidence="1">
    <location>
        <begin position="220"/>
        <end position="244"/>
    </location>
</feature>
<name>A0A0D6MAC0_9BILA</name>
<sequence length="426" mass="47953">MRMWCALLLLLVNAVTAQFNLFGDSHRESSQIAAIGDQFGVRDALGAWSRVLRNMATRPQAKRVTPPNPRDFTISPNVKREDLKKILEEKKNGDNIINERLLYLLLPRTISEFVTFQAILEREYLRKLAQLKAQKKERENRRHLEYAKDNEETENEEKEDEATEETTTTTATTTTTERTTKPPKNSQQFTVVFHTASKEDFEEKAKMESKVRSILSNTITERESEQRKISEAKKSMEKVNKEPESIEETTTDESSTASEIVETTEIKPTSVEAVAEAALRNALKEKEEDTEEFVEHSKAYAASLLSQQSDASPEQSTAEPSTTTVEEVVTTAETPETTMEPSTDSTTTSEPEPASTHATVPPNILNTEEAAEVNEVLSLIEADEKAEKAEGIADSEEIKRLRESTRAKIMAFLQRRENNGAILPEQ</sequence>
<organism evidence="3 4">
    <name type="scientific">Ancylostoma ceylanicum</name>
    <dbReference type="NCBI Taxonomy" id="53326"/>
    <lineage>
        <taxon>Eukaryota</taxon>
        <taxon>Metazoa</taxon>
        <taxon>Ecdysozoa</taxon>
        <taxon>Nematoda</taxon>
        <taxon>Chromadorea</taxon>
        <taxon>Rhabditida</taxon>
        <taxon>Rhabditina</taxon>
        <taxon>Rhabditomorpha</taxon>
        <taxon>Strongyloidea</taxon>
        <taxon>Ancylostomatidae</taxon>
        <taxon>Ancylostomatinae</taxon>
        <taxon>Ancylostoma</taxon>
    </lineage>
</organism>
<feature type="compositionally biased region" description="Basic and acidic residues" evidence="1">
    <location>
        <begin position="282"/>
        <end position="298"/>
    </location>
</feature>